<keyword evidence="4" id="KW-1185">Reference proteome</keyword>
<feature type="transmembrane region" description="Helical" evidence="2">
    <location>
        <begin position="178"/>
        <end position="198"/>
    </location>
</feature>
<feature type="region of interest" description="Disordered" evidence="1">
    <location>
        <begin position="216"/>
        <end position="268"/>
    </location>
</feature>
<feature type="region of interest" description="Disordered" evidence="1">
    <location>
        <begin position="358"/>
        <end position="444"/>
    </location>
</feature>
<accession>A0A0D2WTF9</accession>
<keyword evidence="2" id="KW-0472">Membrane</keyword>
<dbReference type="AlphaFoldDB" id="A0A0D2WTF9"/>
<feature type="transmembrane region" description="Helical" evidence="2">
    <location>
        <begin position="106"/>
        <end position="131"/>
    </location>
</feature>
<feature type="compositionally biased region" description="Polar residues" evidence="1">
    <location>
        <begin position="216"/>
        <end position="239"/>
    </location>
</feature>
<evidence type="ECO:0000256" key="1">
    <source>
        <dbReference type="SAM" id="MobiDB-lite"/>
    </source>
</evidence>
<feature type="transmembrane region" description="Helical" evidence="2">
    <location>
        <begin position="64"/>
        <end position="86"/>
    </location>
</feature>
<feature type="compositionally biased region" description="Acidic residues" evidence="1">
    <location>
        <begin position="386"/>
        <end position="397"/>
    </location>
</feature>
<keyword evidence="2" id="KW-1133">Transmembrane helix</keyword>
<evidence type="ECO:0008006" key="5">
    <source>
        <dbReference type="Google" id="ProtNLM"/>
    </source>
</evidence>
<name>A0A0D2WTF9_CAPO3</name>
<dbReference type="PhylomeDB" id="A0A0D2WTF9"/>
<sequence>MSDHPPNENCSFPMTGPNCTETFADSLGGSFVAVQATLATVFVLMTVIGLIGSYRLTKKTGFCLAIENAMTYCATFCCLIGAIRQVDANGWRDVYPLWVAMLLYDLGTSAALNCWLLVVHSWAVFVCRAVVSRRSKLARIVKHVYVASVVYAWVSQPFATMIEFVIEPIWIGKVTHYGLSLVLFAVWVGGGSYFATIIHRVLVEAQRRYGDISTAGSNTANHAPSTDAKSTTNATSVVAGSTEGGTTTMTTATGKSGTTHQETGTDYSRVASKRRRLAVRRIQRMNILVIILEIIALLMTAYSIFNWLSNKWSVDPPNVIPLPTAGDILVEHLFDILHLLVCAAVFWFYRVTRSKGDHGASTAAGPGHASATNPSGATHQTRDPESLEDSIGEEEVSESTGRSHNNRTSRRGSTQHALTTRQSQSSMGFVGGDSVAWAAPPSSK</sequence>
<feature type="compositionally biased region" description="Polar residues" evidence="1">
    <location>
        <begin position="370"/>
        <end position="379"/>
    </location>
</feature>
<protein>
    <recommendedName>
        <fullName evidence="5">G-protein coupled receptors family 1 profile domain-containing protein</fullName>
    </recommendedName>
</protein>
<dbReference type="RefSeq" id="XP_004345755.1">
    <property type="nucleotide sequence ID" value="XM_004345705.2"/>
</dbReference>
<dbReference type="EMBL" id="KE346369">
    <property type="protein sequence ID" value="KJE95745.1"/>
    <property type="molecule type" value="Genomic_DNA"/>
</dbReference>
<feature type="transmembrane region" description="Helical" evidence="2">
    <location>
        <begin position="328"/>
        <end position="349"/>
    </location>
</feature>
<organism evidence="3 4">
    <name type="scientific">Capsaspora owczarzaki (strain ATCC 30864)</name>
    <dbReference type="NCBI Taxonomy" id="595528"/>
    <lineage>
        <taxon>Eukaryota</taxon>
        <taxon>Filasterea</taxon>
        <taxon>Capsaspora</taxon>
    </lineage>
</organism>
<reference evidence="4" key="1">
    <citation type="submission" date="2011-02" db="EMBL/GenBank/DDBJ databases">
        <title>The Genome Sequence of Capsaspora owczarzaki ATCC 30864.</title>
        <authorList>
            <person name="Russ C."/>
            <person name="Cuomo C."/>
            <person name="Burger G."/>
            <person name="Gray M.W."/>
            <person name="Holland P.W.H."/>
            <person name="King N."/>
            <person name="Lang F.B.F."/>
            <person name="Roger A.J."/>
            <person name="Ruiz-Trillo I."/>
            <person name="Young S.K."/>
            <person name="Zeng Q."/>
            <person name="Gargeya S."/>
            <person name="Alvarado L."/>
            <person name="Berlin A."/>
            <person name="Chapman S.B."/>
            <person name="Chen Z."/>
            <person name="Freedman E."/>
            <person name="Gellesch M."/>
            <person name="Goldberg J."/>
            <person name="Griggs A."/>
            <person name="Gujja S."/>
            <person name="Heilman E."/>
            <person name="Heiman D."/>
            <person name="Howarth C."/>
            <person name="Mehta T."/>
            <person name="Neiman D."/>
            <person name="Pearson M."/>
            <person name="Roberts A."/>
            <person name="Saif S."/>
            <person name="Shea T."/>
            <person name="Shenoy N."/>
            <person name="Sisk P."/>
            <person name="Stolte C."/>
            <person name="Sykes S."/>
            <person name="White J."/>
            <person name="Yandava C."/>
            <person name="Haas B."/>
            <person name="Nusbaum C."/>
            <person name="Birren B."/>
        </authorList>
    </citation>
    <scope>NUCLEOTIDE SEQUENCE</scope>
    <source>
        <strain evidence="4">ATCC 30864</strain>
    </source>
</reference>
<evidence type="ECO:0000313" key="4">
    <source>
        <dbReference type="Proteomes" id="UP000008743"/>
    </source>
</evidence>
<feature type="transmembrane region" description="Helical" evidence="2">
    <location>
        <begin position="285"/>
        <end position="308"/>
    </location>
</feature>
<dbReference type="Proteomes" id="UP000008743">
    <property type="component" value="Unassembled WGS sequence"/>
</dbReference>
<gene>
    <name evidence="3" type="ORF">CAOG_006165</name>
</gene>
<feature type="compositionally biased region" description="Polar residues" evidence="1">
    <location>
        <begin position="411"/>
        <end position="427"/>
    </location>
</feature>
<keyword evidence="2" id="KW-0812">Transmembrane</keyword>
<feature type="transmembrane region" description="Helical" evidence="2">
    <location>
        <begin position="31"/>
        <end position="52"/>
    </location>
</feature>
<evidence type="ECO:0000313" key="3">
    <source>
        <dbReference type="EMBL" id="KJE95745.1"/>
    </source>
</evidence>
<evidence type="ECO:0000256" key="2">
    <source>
        <dbReference type="SAM" id="Phobius"/>
    </source>
</evidence>
<feature type="transmembrane region" description="Helical" evidence="2">
    <location>
        <begin position="143"/>
        <end position="166"/>
    </location>
</feature>
<proteinExistence type="predicted"/>
<feature type="compositionally biased region" description="Low complexity" evidence="1">
    <location>
        <begin position="240"/>
        <end position="259"/>
    </location>
</feature>
<dbReference type="InParanoid" id="A0A0D2WTF9"/>